<dbReference type="Proteomes" id="UP000256695">
    <property type="component" value="Unassembled WGS sequence"/>
</dbReference>
<keyword evidence="3" id="KW-1185">Reference proteome</keyword>
<gene>
    <name evidence="2" type="ORF">CQA57_00885</name>
</gene>
<reference evidence="2 3" key="1">
    <citation type="submission" date="2018-04" db="EMBL/GenBank/DDBJ databases">
        <title>Novel Campyloabacter and Helicobacter Species and Strains.</title>
        <authorList>
            <person name="Mannion A.J."/>
            <person name="Shen Z."/>
            <person name="Fox J.G."/>
        </authorList>
    </citation>
    <scope>NUCLEOTIDE SEQUENCE [LARGE SCALE GENOMIC DNA]</scope>
    <source>
        <strain evidence="2 3">MIT 04-9362</strain>
    </source>
</reference>
<accession>A0A3D8JAW5</accession>
<dbReference type="AlphaFoldDB" id="A0A3D8JAW5"/>
<dbReference type="EMBL" id="NXLX01000001">
    <property type="protein sequence ID" value="RDU74637.1"/>
    <property type="molecule type" value="Genomic_DNA"/>
</dbReference>
<feature type="coiled-coil region" evidence="1">
    <location>
        <begin position="284"/>
        <end position="311"/>
    </location>
</feature>
<dbReference type="Gene3D" id="2.30.310.10">
    <property type="entry name" value="ibrinogen binding protein from staphylococcus aureus domain"/>
    <property type="match status" value="1"/>
</dbReference>
<keyword evidence="1" id="KW-0175">Coiled coil</keyword>
<sequence>MNLCLLKNIAKLFKEYTHINSLKRIQENLFRLQLDQEIFYLDMQKSQSNIFISTEIYTGKTYQAPFDILLQKLTKKARLLDCFCDGNNRILILHCRQHHLYKDFEFFIHFEFTGKHTNVILVNHENIILEALRHLNSDKTSREIKVNQPLIPLFQKNTSEKIIFYSKEQIFYFLQENYHKINTQKLLQYKQKVLSKLDKKIYTYQCLLKELPQVAGLENQAKKLRDEANLLLSNLHLIKPFDKYIILKDFNDQQIQIEIPKPYHLPQDCINHMFTQSKKLSKKAKNIHLEEQNLKNKIHFLQQEIRFIQKTNSLDNISILEPQKRIKEKNIKFESFFIENYKISIGKNQNENQALLEMAKANDIWLHIKNIPSSHMIIHCGKTRPPQYIIQKAGEILVELNEILRGNFEVDYTLRKFVKIKENAHVSYAKYQTLVYKKEG</sequence>
<evidence type="ECO:0000313" key="2">
    <source>
        <dbReference type="EMBL" id="RDU74637.1"/>
    </source>
</evidence>
<organism evidence="2 3">
    <name type="scientific">Helicobacter anseris</name>
    <dbReference type="NCBI Taxonomy" id="375926"/>
    <lineage>
        <taxon>Bacteria</taxon>
        <taxon>Pseudomonadati</taxon>
        <taxon>Campylobacterota</taxon>
        <taxon>Epsilonproteobacteria</taxon>
        <taxon>Campylobacterales</taxon>
        <taxon>Helicobacteraceae</taxon>
        <taxon>Helicobacter</taxon>
    </lineage>
</organism>
<evidence type="ECO:0000313" key="3">
    <source>
        <dbReference type="Proteomes" id="UP000256695"/>
    </source>
</evidence>
<dbReference type="RefSeq" id="WP_115578345.1">
    <property type="nucleotide sequence ID" value="NZ_NXLX01000001.1"/>
</dbReference>
<evidence type="ECO:0008006" key="4">
    <source>
        <dbReference type="Google" id="ProtNLM"/>
    </source>
</evidence>
<protein>
    <recommendedName>
        <fullName evidence="4">NFACT RNA-binding domain-containing protein</fullName>
    </recommendedName>
</protein>
<evidence type="ECO:0000256" key="1">
    <source>
        <dbReference type="SAM" id="Coils"/>
    </source>
</evidence>
<dbReference type="OrthoDB" id="9766163at2"/>
<comment type="caution">
    <text evidence="2">The sequence shown here is derived from an EMBL/GenBank/DDBJ whole genome shotgun (WGS) entry which is preliminary data.</text>
</comment>
<proteinExistence type="predicted"/>
<name>A0A3D8JAW5_9HELI</name>
<dbReference type="Pfam" id="PF05833">
    <property type="entry name" value="NFACT_N"/>
    <property type="match status" value="1"/>
</dbReference>